<dbReference type="Gene3D" id="2.60.300.12">
    <property type="entry name" value="HesB-like domain"/>
    <property type="match status" value="1"/>
</dbReference>
<dbReference type="GeneID" id="28721924"/>
<dbReference type="InterPro" id="IPR016092">
    <property type="entry name" value="ATAP"/>
</dbReference>
<dbReference type="GO" id="GO:0005739">
    <property type="term" value="C:mitochondrion"/>
    <property type="evidence" value="ECO:0007669"/>
    <property type="project" value="TreeGrafter"/>
</dbReference>
<evidence type="ECO:0000259" key="2">
    <source>
        <dbReference type="Pfam" id="PF01521"/>
    </source>
</evidence>
<dbReference type="GO" id="GO:0005506">
    <property type="term" value="F:iron ion binding"/>
    <property type="evidence" value="ECO:0007669"/>
    <property type="project" value="TreeGrafter"/>
</dbReference>
<organism evidence="3 4">
    <name type="scientific">Eremothecium sinecaudum</name>
    <dbReference type="NCBI Taxonomy" id="45286"/>
    <lineage>
        <taxon>Eukaryota</taxon>
        <taxon>Fungi</taxon>
        <taxon>Dikarya</taxon>
        <taxon>Ascomycota</taxon>
        <taxon>Saccharomycotina</taxon>
        <taxon>Saccharomycetes</taxon>
        <taxon>Saccharomycetales</taxon>
        <taxon>Saccharomycetaceae</taxon>
        <taxon>Eremothecium</taxon>
    </lineage>
</organism>
<dbReference type="OrthoDB" id="1938621at2759"/>
<evidence type="ECO:0000256" key="1">
    <source>
        <dbReference type="ARBA" id="ARBA00006718"/>
    </source>
</evidence>
<dbReference type="PANTHER" id="PTHR43011:SF1">
    <property type="entry name" value="IRON-SULFUR CLUSTER ASSEMBLY 2 HOMOLOG, MITOCHONDRIAL"/>
    <property type="match status" value="1"/>
</dbReference>
<dbReference type="AlphaFoldDB" id="A0A109UWS6"/>
<dbReference type="Pfam" id="PF01521">
    <property type="entry name" value="Fe-S_biosyn"/>
    <property type="match status" value="1"/>
</dbReference>
<dbReference type="InterPro" id="IPR000361">
    <property type="entry name" value="ATAP_core_dom"/>
</dbReference>
<dbReference type="PANTHER" id="PTHR43011">
    <property type="entry name" value="IRON-SULFUR CLUSTER ASSEMBLY 2 HOMOLOG, MITOCHONDRIAL"/>
    <property type="match status" value="1"/>
</dbReference>
<keyword evidence="4" id="KW-1185">Reference proteome</keyword>
<proteinExistence type="inferred from homology"/>
<gene>
    <name evidence="3" type="ORF">AW171_hschr2278</name>
</gene>
<dbReference type="STRING" id="45286.A0A109UWS6"/>
<comment type="similarity">
    <text evidence="1">Belongs to the HesB/IscA family.</text>
</comment>
<evidence type="ECO:0000313" key="3">
    <source>
        <dbReference type="EMBL" id="AMD18762.1"/>
    </source>
</evidence>
<dbReference type="EMBL" id="CP014242">
    <property type="protein sequence ID" value="AMD18762.1"/>
    <property type="molecule type" value="Genomic_DNA"/>
</dbReference>
<dbReference type="SUPFAM" id="SSF89360">
    <property type="entry name" value="HesB-like domain"/>
    <property type="match status" value="1"/>
</dbReference>
<dbReference type="GO" id="GO:0051539">
    <property type="term" value="F:4 iron, 4 sulfur cluster binding"/>
    <property type="evidence" value="ECO:0007669"/>
    <property type="project" value="TreeGrafter"/>
</dbReference>
<protein>
    <submittedName>
        <fullName evidence="3">HBL140Wp</fullName>
    </submittedName>
</protein>
<feature type="domain" description="Core" evidence="2">
    <location>
        <begin position="64"/>
        <end position="186"/>
    </location>
</feature>
<evidence type="ECO:0000313" key="4">
    <source>
        <dbReference type="Proteomes" id="UP000243052"/>
    </source>
</evidence>
<name>A0A109UWS6_9SACH</name>
<dbReference type="RefSeq" id="XP_017985758.1">
    <property type="nucleotide sequence ID" value="XM_018130146.1"/>
</dbReference>
<dbReference type="InterPro" id="IPR035903">
    <property type="entry name" value="HesB-like_dom_sf"/>
</dbReference>
<dbReference type="GO" id="GO:0051537">
    <property type="term" value="F:2 iron, 2 sulfur cluster binding"/>
    <property type="evidence" value="ECO:0007669"/>
    <property type="project" value="TreeGrafter"/>
</dbReference>
<dbReference type="NCBIfam" id="TIGR00049">
    <property type="entry name" value="iron-sulfur cluster assembly accessory protein"/>
    <property type="match status" value="1"/>
</dbReference>
<reference evidence="3 4" key="1">
    <citation type="submission" date="2016-01" db="EMBL/GenBank/DDBJ databases">
        <title>Genome sequence of the yeast Holleya sinecauda.</title>
        <authorList>
            <person name="Dietrich F.S."/>
        </authorList>
    </citation>
    <scope>NUCLEOTIDE SEQUENCE [LARGE SCALE GENOMIC DNA]</scope>
    <source>
        <strain evidence="3 4">ATCC 58844</strain>
    </source>
</reference>
<accession>A0A109UWS6</accession>
<dbReference type="GO" id="GO:0016226">
    <property type="term" value="P:iron-sulfur cluster assembly"/>
    <property type="evidence" value="ECO:0007669"/>
    <property type="project" value="InterPro"/>
</dbReference>
<sequence length="193" mass="21639">MLRHIFCSPVRLSPLRATIPLLSYSPRLPRTLGLRAQSNVAATKNFDEQFIVPKEIVNEAPGVRINITDRAAKRLGEIYKTKQNILRIVVESGGCHGFQYLLKLEPYDQNKTVENVNPQAEEDDDFDDFETVKDVIYVLPENNGMVVIDQKSQRILNNTTLTYTKELIGSMFKVVGGNLKSSCGCGSSFTLDN</sequence>
<dbReference type="Proteomes" id="UP000243052">
    <property type="component" value="Chromosome ii"/>
</dbReference>